<keyword evidence="1" id="KW-0812">Transmembrane</keyword>
<keyword evidence="1" id="KW-0472">Membrane</keyword>
<dbReference type="AlphaFoldDB" id="A0A9Q0ZAH3"/>
<keyword evidence="1" id="KW-1133">Transmembrane helix</keyword>
<dbReference type="OrthoDB" id="1052227at2759"/>
<evidence type="ECO:0000256" key="1">
    <source>
        <dbReference type="SAM" id="Phobius"/>
    </source>
</evidence>
<organism evidence="2 3">
    <name type="scientific">Salix purpurea</name>
    <name type="common">Purple osier willow</name>
    <dbReference type="NCBI Taxonomy" id="77065"/>
    <lineage>
        <taxon>Eukaryota</taxon>
        <taxon>Viridiplantae</taxon>
        <taxon>Streptophyta</taxon>
        <taxon>Embryophyta</taxon>
        <taxon>Tracheophyta</taxon>
        <taxon>Spermatophyta</taxon>
        <taxon>Magnoliopsida</taxon>
        <taxon>eudicotyledons</taxon>
        <taxon>Gunneridae</taxon>
        <taxon>Pentapetalae</taxon>
        <taxon>rosids</taxon>
        <taxon>fabids</taxon>
        <taxon>Malpighiales</taxon>
        <taxon>Salicaceae</taxon>
        <taxon>Saliceae</taxon>
        <taxon>Salix</taxon>
    </lineage>
</organism>
<name>A0A9Q0ZAH3_SALPP</name>
<protein>
    <submittedName>
        <fullName evidence="2">Uncharacterized protein</fullName>
    </submittedName>
</protein>
<feature type="transmembrane region" description="Helical" evidence="1">
    <location>
        <begin position="79"/>
        <end position="98"/>
    </location>
</feature>
<dbReference type="PANTHER" id="PTHR36619:SF3">
    <property type="entry name" value="TRANSMEMBRANE PROTEIN"/>
    <property type="match status" value="1"/>
</dbReference>
<keyword evidence="3" id="KW-1185">Reference proteome</keyword>
<proteinExistence type="predicted"/>
<comment type="caution">
    <text evidence="2">The sequence shown here is derived from an EMBL/GenBank/DDBJ whole genome shotgun (WGS) entry which is preliminary data.</text>
</comment>
<evidence type="ECO:0000313" key="3">
    <source>
        <dbReference type="Proteomes" id="UP001151532"/>
    </source>
</evidence>
<dbReference type="EMBL" id="JAPFFK010000013">
    <property type="protein sequence ID" value="KAJ6727290.1"/>
    <property type="molecule type" value="Genomic_DNA"/>
</dbReference>
<reference evidence="2" key="1">
    <citation type="submission" date="2022-11" db="EMBL/GenBank/DDBJ databases">
        <authorList>
            <person name="Hyden B.L."/>
            <person name="Feng K."/>
            <person name="Yates T."/>
            <person name="Jawdy S."/>
            <person name="Smart L.B."/>
            <person name="Muchero W."/>
        </authorList>
    </citation>
    <scope>NUCLEOTIDE SEQUENCE</scope>
    <source>
        <tissue evidence="2">Shoot tip</tissue>
    </source>
</reference>
<reference evidence="2" key="2">
    <citation type="journal article" date="2023" name="Int. J. Mol. Sci.">
        <title>De Novo Assembly and Annotation of 11 Diverse Shrub Willow (Salix) Genomes Reveals Novel Gene Organization in Sex-Linked Regions.</title>
        <authorList>
            <person name="Hyden B."/>
            <person name="Feng K."/>
            <person name="Yates T.B."/>
            <person name="Jawdy S."/>
            <person name="Cereghino C."/>
            <person name="Smart L.B."/>
            <person name="Muchero W."/>
        </authorList>
    </citation>
    <scope>NUCLEOTIDE SEQUENCE</scope>
    <source>
        <tissue evidence="2">Shoot tip</tissue>
    </source>
</reference>
<accession>A0A9Q0ZAH3</accession>
<gene>
    <name evidence="2" type="ORF">OIU79_005235</name>
</gene>
<dbReference type="Proteomes" id="UP001151532">
    <property type="component" value="Chromosome 8"/>
</dbReference>
<dbReference type="PANTHER" id="PTHR36619">
    <property type="entry name" value="OS04G0208900 PROTEIN"/>
    <property type="match status" value="1"/>
</dbReference>
<sequence>MESTGNLPCTVKKCFNYPTDQAVVLSGPAIFALLASNELQVIYMSSRAILFKASSSFLFDLTNKPLGAPSTLNYVESRMSSPALFFMALLYLILLLLLSPPPMLIGTGSMAGVAAATRPLESPSYEKLEPKTNHGQQEFHDREVQNCLPKGFHPTSAPSRYINYHTLGSTMCAPSKHVGAP</sequence>
<evidence type="ECO:0000313" key="2">
    <source>
        <dbReference type="EMBL" id="KAJ6727290.1"/>
    </source>
</evidence>